<accession>A0A0M6Y7W6</accession>
<gene>
    <name evidence="1" type="ORF">LAL4801_04223</name>
</gene>
<dbReference type="Proteomes" id="UP000048926">
    <property type="component" value="Unassembled WGS sequence"/>
</dbReference>
<proteinExistence type="predicted"/>
<dbReference type="AlphaFoldDB" id="A0A0M6Y7W6"/>
<dbReference type="RefSeq" id="WP_055659006.1">
    <property type="nucleotide sequence ID" value="NZ_CXST01000002.1"/>
</dbReference>
<sequence>MVSRIDMSEFSRAAVADLAEDVQGDLETYVKRGSLQALSSIVEASPVNEGRFRSGWITTANATSNYAPPPGQESYPNDAVSKGSSVIKSLKGFPVVYIQNNVEYGPFLADGSSAQAPAGFVELAVEAAFA</sequence>
<name>A0A0M6Y7W6_9HYPH</name>
<reference evidence="2" key="1">
    <citation type="submission" date="2015-07" db="EMBL/GenBank/DDBJ databases">
        <authorList>
            <person name="Rodrigo-Torres Lidia"/>
            <person name="Arahal R.David."/>
        </authorList>
    </citation>
    <scope>NUCLEOTIDE SEQUENCE [LARGE SCALE GENOMIC DNA]</scope>
    <source>
        <strain evidence="2">CECT 4801</strain>
    </source>
</reference>
<evidence type="ECO:0000313" key="1">
    <source>
        <dbReference type="EMBL" id="CTQ45768.1"/>
    </source>
</evidence>
<dbReference type="OrthoDB" id="8481138at2"/>
<protein>
    <recommendedName>
        <fullName evidence="3">HK97 gp10 family phage protein</fullName>
    </recommendedName>
</protein>
<evidence type="ECO:0000313" key="2">
    <source>
        <dbReference type="Proteomes" id="UP000048926"/>
    </source>
</evidence>
<dbReference type="EMBL" id="CXST01000002">
    <property type="protein sequence ID" value="CTQ45768.1"/>
    <property type="molecule type" value="Genomic_DNA"/>
</dbReference>
<keyword evidence="2" id="KW-1185">Reference proteome</keyword>
<organism evidence="1 2">
    <name type="scientific">Roseibium aggregatum</name>
    <dbReference type="NCBI Taxonomy" id="187304"/>
    <lineage>
        <taxon>Bacteria</taxon>
        <taxon>Pseudomonadati</taxon>
        <taxon>Pseudomonadota</taxon>
        <taxon>Alphaproteobacteria</taxon>
        <taxon>Hyphomicrobiales</taxon>
        <taxon>Stappiaceae</taxon>
        <taxon>Roseibium</taxon>
    </lineage>
</organism>
<evidence type="ECO:0008006" key="3">
    <source>
        <dbReference type="Google" id="ProtNLM"/>
    </source>
</evidence>